<keyword evidence="9" id="KW-0723">Serine/threonine-protein kinase</keyword>
<dbReference type="Gene3D" id="1.20.120.150">
    <property type="entry name" value="FKBP12-rapamycin binding domain"/>
    <property type="match status" value="1"/>
</dbReference>
<dbReference type="InterPro" id="IPR011009">
    <property type="entry name" value="Kinase-like_dom_sf"/>
</dbReference>
<evidence type="ECO:0000313" key="14">
    <source>
        <dbReference type="Proteomes" id="UP000015354"/>
    </source>
</evidence>
<evidence type="ECO:0000256" key="7">
    <source>
        <dbReference type="ARBA" id="ARBA00047899"/>
    </source>
</evidence>
<dbReference type="GO" id="GO:0031932">
    <property type="term" value="C:TORC2 complex"/>
    <property type="evidence" value="ECO:0007669"/>
    <property type="project" value="TreeGrafter"/>
</dbReference>
<dbReference type="SMART" id="SM01343">
    <property type="entry name" value="FATC"/>
    <property type="match status" value="1"/>
</dbReference>
<evidence type="ECO:0000256" key="4">
    <source>
        <dbReference type="ARBA" id="ARBA00022741"/>
    </source>
</evidence>
<dbReference type="InterPro" id="IPR003152">
    <property type="entry name" value="FATC_dom"/>
</dbReference>
<dbReference type="SMART" id="SM01345">
    <property type="entry name" value="Rapamycin_bind"/>
    <property type="match status" value="1"/>
</dbReference>
<dbReference type="SMART" id="SM00146">
    <property type="entry name" value="PI3Kc"/>
    <property type="match status" value="1"/>
</dbReference>
<dbReference type="Proteomes" id="UP000015354">
    <property type="component" value="Unassembled WGS sequence"/>
</dbReference>
<dbReference type="GO" id="GO:0004674">
    <property type="term" value="F:protein serine/threonine kinase activity"/>
    <property type="evidence" value="ECO:0007669"/>
    <property type="project" value="UniProtKB-KW"/>
</dbReference>
<dbReference type="GO" id="GO:0005524">
    <property type="term" value="F:ATP binding"/>
    <property type="evidence" value="ECO:0007669"/>
    <property type="project" value="UniProtKB-KW"/>
</dbReference>
<evidence type="ECO:0000256" key="8">
    <source>
        <dbReference type="ARBA" id="ARBA00048679"/>
    </source>
</evidence>
<dbReference type="Pfam" id="PF02259">
    <property type="entry name" value="FAT"/>
    <property type="match status" value="1"/>
</dbReference>
<feature type="domain" description="PI3K/PI4K catalytic" evidence="10">
    <location>
        <begin position="1632"/>
        <end position="1953"/>
    </location>
</feature>
<dbReference type="SUPFAM" id="SSF56112">
    <property type="entry name" value="Protein kinase-like (PK-like)"/>
    <property type="match status" value="1"/>
</dbReference>
<dbReference type="InterPro" id="IPR009076">
    <property type="entry name" value="FRB_dom"/>
</dbReference>
<dbReference type="EMBL" id="ATMH01009722">
    <property type="protein sequence ID" value="EPY18889.1"/>
    <property type="molecule type" value="Genomic_DNA"/>
</dbReference>
<evidence type="ECO:0000256" key="1">
    <source>
        <dbReference type="ARBA" id="ARBA00011031"/>
    </source>
</evidence>
<comment type="caution">
    <text evidence="13">The sequence shown here is derived from an EMBL/GenBank/DDBJ whole genome shotgun (WGS) entry which is preliminary data.</text>
</comment>
<keyword evidence="6 9" id="KW-0067">ATP-binding</keyword>
<dbReference type="Gene3D" id="1.25.10.10">
    <property type="entry name" value="Leucine-rich Repeat Variant"/>
    <property type="match status" value="2"/>
</dbReference>
<dbReference type="GO" id="GO:0005737">
    <property type="term" value="C:cytoplasm"/>
    <property type="evidence" value="ECO:0007669"/>
    <property type="project" value="TreeGrafter"/>
</dbReference>
<feature type="domain" description="FATC" evidence="12">
    <location>
        <begin position="2003"/>
        <end position="2035"/>
    </location>
</feature>
<dbReference type="InterPro" id="IPR050517">
    <property type="entry name" value="DDR_Repair_Kinase"/>
</dbReference>
<dbReference type="SMART" id="SM01346">
    <property type="entry name" value="DUF3385"/>
    <property type="match status" value="1"/>
</dbReference>
<keyword evidence="3" id="KW-0677">Repeat</keyword>
<dbReference type="InterPro" id="IPR024585">
    <property type="entry name" value="mTOR_dom"/>
</dbReference>
<dbReference type="InterPro" id="IPR036738">
    <property type="entry name" value="FRB_sf"/>
</dbReference>
<evidence type="ECO:0000313" key="13">
    <source>
        <dbReference type="EMBL" id="EPY18889.1"/>
    </source>
</evidence>
<dbReference type="Gene3D" id="1.10.1070.11">
    <property type="entry name" value="Phosphatidylinositol 3-/4-kinase, catalytic domain"/>
    <property type="match status" value="1"/>
</dbReference>
<evidence type="ECO:0000259" key="10">
    <source>
        <dbReference type="PROSITE" id="PS50290"/>
    </source>
</evidence>
<accession>S9TQG4</accession>
<name>S9TQG4_9TRYP</name>
<dbReference type="PROSITE" id="PS50290">
    <property type="entry name" value="PI3_4_KINASE_3"/>
    <property type="match status" value="1"/>
</dbReference>
<keyword evidence="2 9" id="KW-0808">Transferase</keyword>
<dbReference type="PANTHER" id="PTHR11139:SF126">
    <property type="entry name" value="SERINE_THREONINE-PROTEIN KINASE TOR"/>
    <property type="match status" value="1"/>
</dbReference>
<dbReference type="InterPro" id="IPR014009">
    <property type="entry name" value="PIK_FAT"/>
</dbReference>
<dbReference type="InterPro" id="IPR057564">
    <property type="entry name" value="HEAT_ATR"/>
</dbReference>
<keyword evidence="5 9" id="KW-0418">Kinase</keyword>
<evidence type="ECO:0000256" key="9">
    <source>
        <dbReference type="RuleBase" id="RU364109"/>
    </source>
</evidence>
<dbReference type="SUPFAM" id="SSF48371">
    <property type="entry name" value="ARM repeat"/>
    <property type="match status" value="1"/>
</dbReference>
<dbReference type="InterPro" id="IPR003151">
    <property type="entry name" value="PIK-rel_kinase_FAT"/>
</dbReference>
<dbReference type="CDD" id="cd05169">
    <property type="entry name" value="PIKKc_TOR"/>
    <property type="match status" value="1"/>
</dbReference>
<dbReference type="PANTHER" id="PTHR11139">
    <property type="entry name" value="ATAXIA TELANGIECTASIA MUTATED ATM -RELATED"/>
    <property type="match status" value="1"/>
</dbReference>
<evidence type="ECO:0000259" key="11">
    <source>
        <dbReference type="PROSITE" id="PS51189"/>
    </source>
</evidence>
<dbReference type="GO" id="GO:0044877">
    <property type="term" value="F:protein-containing complex binding"/>
    <property type="evidence" value="ECO:0007669"/>
    <property type="project" value="InterPro"/>
</dbReference>
<dbReference type="Pfam" id="PF23593">
    <property type="entry name" value="HEAT_ATR"/>
    <property type="match status" value="1"/>
</dbReference>
<dbReference type="SUPFAM" id="SSF47212">
    <property type="entry name" value="FKBP12-rapamycin-binding domain of FKBP-rapamycin-associated protein (FRAP)"/>
    <property type="match status" value="1"/>
</dbReference>
<dbReference type="Pfam" id="PF00454">
    <property type="entry name" value="PI3_PI4_kinase"/>
    <property type="match status" value="1"/>
</dbReference>
<dbReference type="OrthoDB" id="381190at2759"/>
<comment type="catalytic activity">
    <reaction evidence="8">
        <text>L-seryl-[protein] + ATP = O-phospho-L-seryl-[protein] + ADP + H(+)</text>
        <dbReference type="Rhea" id="RHEA:17989"/>
        <dbReference type="Rhea" id="RHEA-COMP:9863"/>
        <dbReference type="Rhea" id="RHEA-COMP:11604"/>
        <dbReference type="ChEBI" id="CHEBI:15378"/>
        <dbReference type="ChEBI" id="CHEBI:29999"/>
        <dbReference type="ChEBI" id="CHEBI:30616"/>
        <dbReference type="ChEBI" id="CHEBI:83421"/>
        <dbReference type="ChEBI" id="CHEBI:456216"/>
        <dbReference type="EC" id="2.7.11.1"/>
    </reaction>
</comment>
<evidence type="ECO:0000259" key="12">
    <source>
        <dbReference type="PROSITE" id="PS51190"/>
    </source>
</evidence>
<organism evidence="13 14">
    <name type="scientific">Strigomonas culicis</name>
    <dbReference type="NCBI Taxonomy" id="28005"/>
    <lineage>
        <taxon>Eukaryota</taxon>
        <taxon>Discoba</taxon>
        <taxon>Euglenozoa</taxon>
        <taxon>Kinetoplastea</taxon>
        <taxon>Metakinetoplastina</taxon>
        <taxon>Trypanosomatida</taxon>
        <taxon>Trypanosomatidae</taxon>
        <taxon>Strigomonadinae</taxon>
        <taxon>Strigomonas</taxon>
    </lineage>
</organism>
<protein>
    <recommendedName>
        <fullName evidence="9">Serine/threonine-protein kinase TOR</fullName>
        <ecNumber evidence="9">2.7.11.1</ecNumber>
    </recommendedName>
</protein>
<dbReference type="GO" id="GO:0005634">
    <property type="term" value="C:nucleus"/>
    <property type="evidence" value="ECO:0007669"/>
    <property type="project" value="TreeGrafter"/>
</dbReference>
<dbReference type="EC" id="2.7.11.1" evidence="9"/>
<dbReference type="Pfam" id="PF02260">
    <property type="entry name" value="FATC"/>
    <property type="match status" value="1"/>
</dbReference>
<evidence type="ECO:0000256" key="2">
    <source>
        <dbReference type="ARBA" id="ARBA00022679"/>
    </source>
</evidence>
<dbReference type="InterPro" id="IPR000403">
    <property type="entry name" value="PI3/4_kinase_cat_dom"/>
</dbReference>
<proteinExistence type="inferred from homology"/>
<dbReference type="PROSITE" id="PS51190">
    <property type="entry name" value="FATC"/>
    <property type="match status" value="1"/>
</dbReference>
<dbReference type="GO" id="GO:0106310">
    <property type="term" value="F:protein serine kinase activity"/>
    <property type="evidence" value="ECO:0007669"/>
    <property type="project" value="RHEA"/>
</dbReference>
<evidence type="ECO:0000256" key="5">
    <source>
        <dbReference type="ARBA" id="ARBA00022777"/>
    </source>
</evidence>
<sequence>MRELITCSPQYRTKLEESLLDMISVTLCGLPFRQQGGSLALSDVSGHGDPSEYQISVALNALVQFGFSNSELMGDFLRDSVLPLVDNASTAIRNAAVFAIIKLLVPPGEKGDLSISRRICINTVLFRMLVVALSDPNPLIRQTILSSFTEAFYPFLGEQQFLSRMFAALGDESIFCRAAALEQLCRLTPYDPSHILPALREEVVVILHLVDSTFNPQTVEYGLNLLTTLSSAAPQFIMRFSSSILNSLRPQFSGTTARSPILLPFLNCCTAVATAINAFDKTGRVFKTEIGLVSELFDTIPRDSASLPSRLACLRFLCAALAPLIDGEHPYVLYPRISRQLANIIRFQDENVEVRLEALKCVGLIGALDPHIIQTTAAAPEYEDRKTNDNIIMFGRISHKKCARVALWAIATLLEPYEACPASTRDALLRTSVQTVLNIGERCPCARADMSLLIPPLSRCVCELPTGRLLATILFEFSTIVHYVGDQVSECMEPILNVFECIWEKHRMYRFLVVRLLSHVTSAGGENYFGSAAARALPRVFDSLNRSDSTPELKNIVLKFIVKHISSLQAYAESLVANLLLAIENTNNTQDFLYAAVTTLKVVCSKIHVDELVGSIVRSLLTCLSNDRIRSQSLSGSTSLVNNIMGVFTVLIVLLQTDFLKFSIYINATLKTYKITSPEFTALNNELASGAVCVRSAKSYQVQTVEANSLIKKVEVLVIKSMSRIGEIWSYSSIHEEVKMTPTEDERTLPSNESRILACFKTVPVTKEEWSKWSEQFSISLLQESPYQVFRCTSLPIGINATPLVEKSPQFTSDVLQVAFRAMWTFASVTLRSGIVDYFRQVFRQAMTVSTVPDQVIITILSLVEYMDHMGEVLSLSYADLSECAWSRGLLAKALYWREAAYRENPPDTVESLISVYSELHMVDSSVGILNQASKEQQRSLLHSSLVKLARYREALQLTQKEIENERLCTQSNADNITQSFRGPKMNHRSFQRMMHFRTTSRDNTSSLMKSDEKSNDHRLEIRARLMLCLSELGNFDRVLDEWKKMYKRCSQQDDDSEDGNILYYVSEYAADASIRLGSWDLLEQALEWMPTESVAYHVANASLCIVKEKYETAMSFVRDGRLMLLNELAAVMHETNGRAYRGLVTAQVLTEVEEVAIAKQLESKLGSTEHISVLSRIWDQRIRLMCATVPVWKQILGVRGLLIPPNKDVKTRIRFVKLCRQENAKEIEKFTLDQLLGVRNPTLANLTSRTTNPRVVMQYVAYLSASNALGDDTKFGKEAELLKRIIDIHCKSENSIILAKAYAKLGMNVDLVEAEDCFKTATLYDPKWYIAWRLWAESNAELLNNGYTDVACTNAIEGYIQSIQLGTSDSTLIQDVLKLLTLWSRHCDREKGLKELRSRVFNVPSRVWNLVVPQLIARLDTGSDDSCRLVADVIAGVALQYPHSLIYPLNLCTMSDSERRKKWANEIINRMLNRFPVLVLQGRIMIEELIRTSALIHEHWYDKLEAAASSFFGRGKAKDEMVRLLLPMHESLNRVPETVVEAEFVSKYGKLLAEAKEWLRSYTTTRNIGDLQSAWNIYHIVYKRIDEQIKSSIVLKMEFCSPKLFEARELVIGIPDARSADEGAVAKIYSFQNDVNVIASKQRPKRIGIITNEGKNQKYLLKGREDLRLDERVMQLFGLINILMSSDSRSCKNFGFKIQRYSVTPLKDTVGIIGWVDGCDTLHELVKYYRTKKGIPAELEMRMLHQIISFDNVKAYDYLMMMSKVEVIEYLADHTSGQDIRKAMWSSAADCEIWLERRRMYCTSLANMSVVGYILGLGDRHPNNIMVQRNTGLVVHIDFGDCFEVAMTRDKFPEKVPFRLTRMLRNALDVSGVDGAFRSCAETSMCVLREGSHSVLALMEAFIQDPLISWRLVNRPGQEPEISNDRTIEEQINIAKIRNPTQPHQESFTESLEGGKKGHETLSVAKHLCGEEVDVIHQGVFIFNRLSSKLKGQDFISPVQQEGLDTKTQVGRLIAEATQLSNVAQSWSGWYPFW</sequence>
<comment type="catalytic activity">
    <reaction evidence="7 9">
        <text>L-threonyl-[protein] + ATP = O-phospho-L-threonyl-[protein] + ADP + H(+)</text>
        <dbReference type="Rhea" id="RHEA:46608"/>
        <dbReference type="Rhea" id="RHEA-COMP:11060"/>
        <dbReference type="Rhea" id="RHEA-COMP:11605"/>
        <dbReference type="ChEBI" id="CHEBI:15378"/>
        <dbReference type="ChEBI" id="CHEBI:30013"/>
        <dbReference type="ChEBI" id="CHEBI:30616"/>
        <dbReference type="ChEBI" id="CHEBI:61977"/>
        <dbReference type="ChEBI" id="CHEBI:456216"/>
        <dbReference type="EC" id="2.7.11.1"/>
    </reaction>
</comment>
<dbReference type="Pfam" id="PF08771">
    <property type="entry name" value="FRB_dom"/>
    <property type="match status" value="1"/>
</dbReference>
<dbReference type="PROSITE" id="PS51189">
    <property type="entry name" value="FAT"/>
    <property type="match status" value="1"/>
</dbReference>
<dbReference type="InterPro" id="IPR026683">
    <property type="entry name" value="TOR_cat"/>
</dbReference>
<dbReference type="InterPro" id="IPR011989">
    <property type="entry name" value="ARM-like"/>
</dbReference>
<evidence type="ECO:0000256" key="6">
    <source>
        <dbReference type="ARBA" id="ARBA00022840"/>
    </source>
</evidence>
<dbReference type="Gene3D" id="3.30.1010.10">
    <property type="entry name" value="Phosphatidylinositol 3-kinase Catalytic Subunit, Chain A, domain 4"/>
    <property type="match status" value="1"/>
</dbReference>
<dbReference type="InterPro" id="IPR036940">
    <property type="entry name" value="PI3/4_kinase_cat_sf"/>
</dbReference>
<evidence type="ECO:0000256" key="3">
    <source>
        <dbReference type="ARBA" id="ARBA00022737"/>
    </source>
</evidence>
<dbReference type="GO" id="GO:0016242">
    <property type="term" value="P:negative regulation of macroautophagy"/>
    <property type="evidence" value="ECO:0007669"/>
    <property type="project" value="TreeGrafter"/>
</dbReference>
<reference evidence="13 14" key="1">
    <citation type="journal article" date="2013" name="PLoS ONE">
        <title>Predicting the Proteins of Angomonas deanei, Strigomonas culicis and Their Respective Endosymbionts Reveals New Aspects of the Trypanosomatidae Family.</title>
        <authorList>
            <person name="Motta M.C."/>
            <person name="Martins A.C."/>
            <person name="de Souza S.S."/>
            <person name="Catta-Preta C.M."/>
            <person name="Silva R."/>
            <person name="Klein C.C."/>
            <person name="de Almeida L.G."/>
            <person name="de Lima Cunha O."/>
            <person name="Ciapina L.P."/>
            <person name="Brocchi M."/>
            <person name="Colabardini A.C."/>
            <person name="de Araujo Lima B."/>
            <person name="Machado C.R."/>
            <person name="de Almeida Soares C.M."/>
            <person name="Probst C.M."/>
            <person name="de Menezes C.B."/>
            <person name="Thompson C.E."/>
            <person name="Bartholomeu D.C."/>
            <person name="Gradia D.F."/>
            <person name="Pavoni D.P."/>
            <person name="Grisard E.C."/>
            <person name="Fantinatti-Garboggini F."/>
            <person name="Marchini F.K."/>
            <person name="Rodrigues-Luiz G.F."/>
            <person name="Wagner G."/>
            <person name="Goldman G.H."/>
            <person name="Fietto J.L."/>
            <person name="Elias M.C."/>
            <person name="Goldman M.H."/>
            <person name="Sagot M.F."/>
            <person name="Pereira M."/>
            <person name="Stoco P.H."/>
            <person name="de Mendonca-Neto R.P."/>
            <person name="Teixeira S.M."/>
            <person name="Maciel T.E."/>
            <person name="de Oliveira Mendes T.A."/>
            <person name="Urmenyi T.P."/>
            <person name="de Souza W."/>
            <person name="Schenkman S."/>
            <person name="de Vasconcelos A.T."/>
        </authorList>
    </citation>
    <scope>NUCLEOTIDE SEQUENCE [LARGE SCALE GENOMIC DNA]</scope>
</reference>
<dbReference type="InterPro" id="IPR018936">
    <property type="entry name" value="PI3/4_kinase_CS"/>
</dbReference>
<dbReference type="GO" id="GO:0031931">
    <property type="term" value="C:TORC1 complex"/>
    <property type="evidence" value="ECO:0007669"/>
    <property type="project" value="TreeGrafter"/>
</dbReference>
<feature type="domain" description="FAT" evidence="11">
    <location>
        <begin position="880"/>
        <end position="1456"/>
    </location>
</feature>
<keyword evidence="14" id="KW-1185">Reference proteome</keyword>
<keyword evidence="4 9" id="KW-0547">Nucleotide-binding</keyword>
<dbReference type="FunFam" id="3.30.1010.10:FF:000022">
    <property type="entry name" value="Serine/threonine-protein kinase TOR"/>
    <property type="match status" value="1"/>
</dbReference>
<comment type="similarity">
    <text evidence="1 9">Belongs to the PI3/PI4-kinase family.</text>
</comment>
<dbReference type="PROSITE" id="PS00916">
    <property type="entry name" value="PI3_4_KINASE_2"/>
    <property type="match status" value="1"/>
</dbReference>
<dbReference type="Pfam" id="PF11865">
    <property type="entry name" value="mTOR_dom"/>
    <property type="match status" value="1"/>
</dbReference>
<dbReference type="GO" id="GO:0031929">
    <property type="term" value="P:TOR signaling"/>
    <property type="evidence" value="ECO:0007669"/>
    <property type="project" value="TreeGrafter"/>
</dbReference>
<dbReference type="InterPro" id="IPR016024">
    <property type="entry name" value="ARM-type_fold"/>
</dbReference>
<gene>
    <name evidence="13" type="ORF">STCU_09722</name>
</gene>
<dbReference type="FunFam" id="1.10.1070.11:FF:000039">
    <property type="entry name" value="Serine/threonine-protein kinase TOR"/>
    <property type="match status" value="1"/>
</dbReference>